<dbReference type="InterPro" id="IPR029068">
    <property type="entry name" value="Glyas_Bleomycin-R_OHBP_Dase"/>
</dbReference>
<accession>A0A9X6RJ01</accession>
<dbReference type="AlphaFoldDB" id="A0A9X6RJ01"/>
<evidence type="ECO:0000259" key="2">
    <source>
        <dbReference type="PROSITE" id="PS51819"/>
    </source>
</evidence>
<sequence>MAKNKLLRMDNVSIVVESLDNAISFFEEIGLNLEGRANVEGEWVGRVTGLGSQCVEIAMMATPDGHSRIELSRFLTPPIISDHRNAPVNALGYLRVMFTVEDIDEMVSRLTKHGAELVGEVVQYENSYRLCYIRGVEGILIGLAEELGNK</sequence>
<dbReference type="Pfam" id="PF13669">
    <property type="entry name" value="Glyoxalase_4"/>
    <property type="match status" value="1"/>
</dbReference>
<name>A0A9X6RJ01_BACTV</name>
<dbReference type="GO" id="GO:0046872">
    <property type="term" value="F:metal ion binding"/>
    <property type="evidence" value="ECO:0007669"/>
    <property type="project" value="UniProtKB-KW"/>
</dbReference>
<evidence type="ECO:0000313" key="4">
    <source>
        <dbReference type="Proteomes" id="UP000195160"/>
    </source>
</evidence>
<protein>
    <submittedName>
        <fullName evidence="3">Glyoxalase</fullName>
    </submittedName>
</protein>
<dbReference type="PROSITE" id="PS51819">
    <property type="entry name" value="VOC"/>
    <property type="match status" value="1"/>
</dbReference>
<comment type="caution">
    <text evidence="3">The sequence shown here is derived from an EMBL/GenBank/DDBJ whole genome shotgun (WGS) entry which is preliminary data.</text>
</comment>
<evidence type="ECO:0000313" key="3">
    <source>
        <dbReference type="EMBL" id="OUC03614.1"/>
    </source>
</evidence>
<dbReference type="SUPFAM" id="SSF54593">
    <property type="entry name" value="Glyoxalase/Bleomycin resistance protein/Dihydroxybiphenyl dioxygenase"/>
    <property type="match status" value="1"/>
</dbReference>
<reference evidence="3 4" key="1">
    <citation type="submission" date="2016-10" db="EMBL/GenBank/DDBJ databases">
        <title>Comparative genomics of Bacillus thuringiensis reveals a path to pathogens against multiple invertebrate hosts.</title>
        <authorList>
            <person name="Zheng J."/>
            <person name="Gao Q."/>
            <person name="Liu H."/>
            <person name="Peng D."/>
            <person name="Ruan L."/>
            <person name="Sun M."/>
        </authorList>
    </citation>
    <scope>NUCLEOTIDE SEQUENCE [LARGE SCALE GENOMIC DNA]</scope>
    <source>
        <strain evidence="3">T30001</strain>
    </source>
</reference>
<gene>
    <name evidence="3" type="ORF">BK784_02615</name>
</gene>
<organism evidence="3 4">
    <name type="scientific">Bacillus thuringiensis subsp. medellin</name>
    <dbReference type="NCBI Taxonomy" id="79672"/>
    <lineage>
        <taxon>Bacteria</taxon>
        <taxon>Bacillati</taxon>
        <taxon>Bacillota</taxon>
        <taxon>Bacilli</taxon>
        <taxon>Bacillales</taxon>
        <taxon>Bacillaceae</taxon>
        <taxon>Bacillus</taxon>
        <taxon>Bacillus cereus group</taxon>
    </lineage>
</organism>
<proteinExistence type="predicted"/>
<dbReference type="Gene3D" id="3.10.180.10">
    <property type="entry name" value="2,3-Dihydroxybiphenyl 1,2-Dioxygenase, domain 1"/>
    <property type="match status" value="1"/>
</dbReference>
<evidence type="ECO:0000256" key="1">
    <source>
        <dbReference type="ARBA" id="ARBA00022723"/>
    </source>
</evidence>
<dbReference type="PANTHER" id="PTHR43048">
    <property type="entry name" value="METHYLMALONYL-COA EPIMERASE"/>
    <property type="match status" value="1"/>
</dbReference>
<dbReference type="EMBL" id="MOOV01000037">
    <property type="protein sequence ID" value="OUC03614.1"/>
    <property type="molecule type" value="Genomic_DNA"/>
</dbReference>
<dbReference type="RefSeq" id="WP_088065594.1">
    <property type="nucleotide sequence ID" value="NZ_MOOV01000037.1"/>
</dbReference>
<dbReference type="GO" id="GO:0046491">
    <property type="term" value="P:L-methylmalonyl-CoA metabolic process"/>
    <property type="evidence" value="ECO:0007669"/>
    <property type="project" value="TreeGrafter"/>
</dbReference>
<dbReference type="CDD" id="cd08353">
    <property type="entry name" value="VOC_like"/>
    <property type="match status" value="1"/>
</dbReference>
<keyword evidence="1" id="KW-0479">Metal-binding</keyword>
<feature type="domain" description="VOC" evidence="2">
    <location>
        <begin position="8"/>
        <end position="146"/>
    </location>
</feature>
<dbReference type="GO" id="GO:0004493">
    <property type="term" value="F:methylmalonyl-CoA epimerase activity"/>
    <property type="evidence" value="ECO:0007669"/>
    <property type="project" value="TreeGrafter"/>
</dbReference>
<dbReference type="InterPro" id="IPR037523">
    <property type="entry name" value="VOC_core"/>
</dbReference>
<dbReference type="InterPro" id="IPR051785">
    <property type="entry name" value="MMCE/EMCE_epimerase"/>
</dbReference>
<dbReference type="PANTHER" id="PTHR43048:SF5">
    <property type="entry name" value="BLR5325 PROTEIN"/>
    <property type="match status" value="1"/>
</dbReference>
<dbReference type="Proteomes" id="UP000195160">
    <property type="component" value="Unassembled WGS sequence"/>
</dbReference>